<organism evidence="3 4">
    <name type="scientific">Candidatus Shapirobacteria bacterium CG09_land_8_20_14_0_10_38_17</name>
    <dbReference type="NCBI Taxonomy" id="1974884"/>
    <lineage>
        <taxon>Bacteria</taxon>
        <taxon>Candidatus Shapironibacteriota</taxon>
    </lineage>
</organism>
<evidence type="ECO:0000256" key="1">
    <source>
        <dbReference type="SAM" id="MobiDB-lite"/>
    </source>
</evidence>
<feature type="region of interest" description="Disordered" evidence="1">
    <location>
        <begin position="1"/>
        <end position="22"/>
    </location>
</feature>
<protein>
    <recommendedName>
        <fullName evidence="2">BioF2-like acetyltransferase domain-containing protein</fullName>
    </recommendedName>
</protein>
<dbReference type="SUPFAM" id="SSF55729">
    <property type="entry name" value="Acyl-CoA N-acyltransferases (Nat)"/>
    <property type="match status" value="1"/>
</dbReference>
<feature type="domain" description="BioF2-like acetyltransferase" evidence="2">
    <location>
        <begin position="214"/>
        <end position="356"/>
    </location>
</feature>
<dbReference type="AlphaFoldDB" id="A0A2H0WRU0"/>
<comment type="caution">
    <text evidence="3">The sequence shown here is derived from an EMBL/GenBank/DDBJ whole genome shotgun (WGS) entry which is preliminary data.</text>
</comment>
<reference evidence="4" key="1">
    <citation type="submission" date="2017-09" db="EMBL/GenBank/DDBJ databases">
        <title>Depth-based differentiation of microbial function through sediment-hosted aquifers and enrichment of novel symbionts in the deep terrestrial subsurface.</title>
        <authorList>
            <person name="Probst A.J."/>
            <person name="Ladd B."/>
            <person name="Jarett J.K."/>
            <person name="Geller-Mcgrath D.E."/>
            <person name="Sieber C.M.K."/>
            <person name="Emerson J.B."/>
            <person name="Anantharaman K."/>
            <person name="Thomas B.C."/>
            <person name="Malmstrom R."/>
            <person name="Stieglmeier M."/>
            <person name="Klingl A."/>
            <person name="Woyke T."/>
            <person name="Ryan C.M."/>
            <person name="Banfield J.F."/>
        </authorList>
    </citation>
    <scope>NUCLEOTIDE SEQUENCE [LARGE SCALE GENOMIC DNA]</scope>
</reference>
<dbReference type="EMBL" id="PEZH01000005">
    <property type="protein sequence ID" value="PIS15392.1"/>
    <property type="molecule type" value="Genomic_DNA"/>
</dbReference>
<dbReference type="InterPro" id="IPR016181">
    <property type="entry name" value="Acyl_CoA_acyltransferase"/>
</dbReference>
<dbReference type="InterPro" id="IPR038740">
    <property type="entry name" value="BioF2-like_GNAT_dom"/>
</dbReference>
<evidence type="ECO:0000313" key="3">
    <source>
        <dbReference type="EMBL" id="PIS15392.1"/>
    </source>
</evidence>
<dbReference type="Gene3D" id="3.40.630.30">
    <property type="match status" value="1"/>
</dbReference>
<proteinExistence type="predicted"/>
<evidence type="ECO:0000259" key="2">
    <source>
        <dbReference type="Pfam" id="PF13480"/>
    </source>
</evidence>
<evidence type="ECO:0000313" key="4">
    <source>
        <dbReference type="Proteomes" id="UP000231282"/>
    </source>
</evidence>
<accession>A0A2H0WRU0</accession>
<sequence>MQPKSKSLIEIEKEEENPPSPIENLATKGSFFMPRATVRQLTDSGDARQNDLFPYYYHTNSYSPLLKNLHYEVFSQIDDCQKLWQEFSPNTTLFDTWDFRLAFWKGYNHIPYFLVLKNNLENFALLPLWYEKDKKKYTWFGSTWQEENKFLVKDPLFIPLLLNICPSPVILNAISAELPLWIKKTIKLKPDDPKYILKLETIKSADDYLSTLKKKKRHNFKRDRRIIEAQNPHITFNNFADFDNMVKLSMRRFEEKGEDTDWEDSRRVETFRQIIKLGQAGNSYKIRMITVIIDNKVAAVDLIALFNDCYSPLKCGYDVKNFPGIGNFVNLLEIDDAINLGMKKMDFLEIGYGWKENWFEAIPLLQYEKK</sequence>
<dbReference type="Pfam" id="PF13480">
    <property type="entry name" value="Acetyltransf_6"/>
    <property type="match status" value="1"/>
</dbReference>
<dbReference type="Proteomes" id="UP000231282">
    <property type="component" value="Unassembled WGS sequence"/>
</dbReference>
<name>A0A2H0WRU0_9BACT</name>
<gene>
    <name evidence="3" type="ORF">COT63_00190</name>
</gene>